<dbReference type="GO" id="GO:0003730">
    <property type="term" value="F:mRNA 3'-UTR binding"/>
    <property type="evidence" value="ECO:0007669"/>
    <property type="project" value="TreeGrafter"/>
</dbReference>
<name>A0A495BK72_VOGIN</name>
<comment type="caution">
    <text evidence="3">The sequence shown here is derived from an EMBL/GenBank/DDBJ whole genome shotgun (WGS) entry which is preliminary data.</text>
</comment>
<dbReference type="InterPro" id="IPR052069">
    <property type="entry name" value="Ca-reg_mRNA-binding_domain"/>
</dbReference>
<dbReference type="PANTHER" id="PTHR12962">
    <property type="entry name" value="CALCIUM-REGULATED HEAT STABLE PROTEIN CRHSP-24-RELATED"/>
    <property type="match status" value="1"/>
</dbReference>
<dbReference type="GO" id="GO:0043488">
    <property type="term" value="P:regulation of mRNA stability"/>
    <property type="evidence" value="ECO:0007669"/>
    <property type="project" value="TreeGrafter"/>
</dbReference>
<feature type="transmembrane region" description="Helical" evidence="1">
    <location>
        <begin position="150"/>
        <end position="167"/>
    </location>
</feature>
<evidence type="ECO:0000313" key="4">
    <source>
        <dbReference type="Proteomes" id="UP000279384"/>
    </source>
</evidence>
<gene>
    <name evidence="3" type="ORF">C8E02_1240</name>
</gene>
<feature type="transmembrane region" description="Helical" evidence="1">
    <location>
        <begin position="92"/>
        <end position="108"/>
    </location>
</feature>
<feature type="transmembrane region" description="Helical" evidence="1">
    <location>
        <begin position="114"/>
        <end position="130"/>
    </location>
</feature>
<evidence type="ECO:0000313" key="3">
    <source>
        <dbReference type="EMBL" id="RKQ61465.1"/>
    </source>
</evidence>
<reference evidence="3 4" key="1">
    <citation type="submission" date="2018-10" db="EMBL/GenBank/DDBJ databases">
        <title>Genomic Encyclopedia of Type Strains, Phase IV (KMG-IV): sequencing the most valuable type-strain genomes for metagenomic binning, comparative biology and taxonomic classification.</title>
        <authorList>
            <person name="Goeker M."/>
        </authorList>
    </citation>
    <scope>NUCLEOTIDE SEQUENCE [LARGE SCALE GENOMIC DNA]</scope>
    <source>
        <strain evidence="3 4">DSM 3303</strain>
    </source>
</reference>
<dbReference type="Pfam" id="PF00313">
    <property type="entry name" value="CSD"/>
    <property type="match status" value="1"/>
</dbReference>
<dbReference type="Pfam" id="PF06961">
    <property type="entry name" value="DUF1294"/>
    <property type="match status" value="1"/>
</dbReference>
<dbReference type="InterPro" id="IPR010718">
    <property type="entry name" value="DUF1294"/>
</dbReference>
<accession>A0A495BK72</accession>
<dbReference type="Gene3D" id="2.40.50.140">
    <property type="entry name" value="Nucleic acid-binding proteins"/>
    <property type="match status" value="1"/>
</dbReference>
<dbReference type="AlphaFoldDB" id="A0A495BK72"/>
<feature type="domain" description="CSD" evidence="2">
    <location>
        <begin position="9"/>
        <end position="66"/>
    </location>
</feature>
<proteinExistence type="predicted"/>
<dbReference type="EMBL" id="RBID01000011">
    <property type="protein sequence ID" value="RKQ61465.1"/>
    <property type="molecule type" value="Genomic_DNA"/>
</dbReference>
<dbReference type="Proteomes" id="UP000279384">
    <property type="component" value="Unassembled WGS sequence"/>
</dbReference>
<organism evidence="3 4">
    <name type="scientific">Vogesella indigofera</name>
    <name type="common">Pseudomonas indigofera</name>
    <dbReference type="NCBI Taxonomy" id="45465"/>
    <lineage>
        <taxon>Bacteria</taxon>
        <taxon>Pseudomonadati</taxon>
        <taxon>Pseudomonadota</taxon>
        <taxon>Betaproteobacteria</taxon>
        <taxon>Neisseriales</taxon>
        <taxon>Chromobacteriaceae</taxon>
        <taxon>Vogesella</taxon>
    </lineage>
</organism>
<keyword evidence="1" id="KW-0472">Membrane</keyword>
<dbReference type="GO" id="GO:0005737">
    <property type="term" value="C:cytoplasm"/>
    <property type="evidence" value="ECO:0007669"/>
    <property type="project" value="TreeGrafter"/>
</dbReference>
<dbReference type="SUPFAM" id="SSF50249">
    <property type="entry name" value="Nucleic acid-binding proteins"/>
    <property type="match status" value="1"/>
</dbReference>
<feature type="transmembrane region" description="Helical" evidence="1">
    <location>
        <begin position="179"/>
        <end position="196"/>
    </location>
</feature>
<protein>
    <submittedName>
        <fullName evidence="3">Uncharacterized membrane protein YsdA (DUF1294 family)</fullName>
    </submittedName>
</protein>
<keyword evidence="1" id="KW-0812">Transmembrane</keyword>
<keyword evidence="1" id="KW-1133">Transmembrane helix</keyword>
<dbReference type="InterPro" id="IPR012340">
    <property type="entry name" value="NA-bd_OB-fold"/>
</dbReference>
<evidence type="ECO:0000259" key="2">
    <source>
        <dbReference type="Pfam" id="PF00313"/>
    </source>
</evidence>
<sequence>MSGGARQEKGVISRWQDERGFGFIQPEQGTALFVHVSAFAATPRRPAVGDAVYFLRARDDKGKPRASWAAFAGVPQQAVTARALPDNTPRPWLAVLFVIVLCALYVRGLLPRDVLMLYAVISVLTVLVYHRDKAAALRNRWRTPERTLHWLALLGGWPGAMLAQYWFRHKSTKPAFRRWFWATVLGNGALLGCSLYQGERLLALLR</sequence>
<evidence type="ECO:0000256" key="1">
    <source>
        <dbReference type="SAM" id="Phobius"/>
    </source>
</evidence>
<dbReference type="PANTHER" id="PTHR12962:SF1">
    <property type="entry name" value="COLD SHOCK DOMAIN-CONTAINING PROTEIN CG9705"/>
    <property type="match status" value="1"/>
</dbReference>
<dbReference type="InterPro" id="IPR002059">
    <property type="entry name" value="CSP_DNA-bd"/>
</dbReference>
<dbReference type="RefSeq" id="WP_120810038.1">
    <property type="nucleotide sequence ID" value="NZ_RBID01000011.1"/>
</dbReference>